<dbReference type="GO" id="GO:0003677">
    <property type="term" value="F:DNA binding"/>
    <property type="evidence" value="ECO:0007669"/>
    <property type="project" value="InterPro"/>
</dbReference>
<sequence>MLLEMAKDLVVASTTTYRLSPDDARALLVETHATLVDLNRQEDGTPLISAANSLANPPAWQRSITKHAVICLACGATFKQLSSRHLRRHGLDPRSYRVRYGIPRTQALSARTVTARRRQLARDIRPWEKAHSMPSRAKPANGRRKRTP</sequence>
<evidence type="ECO:0000256" key="2">
    <source>
        <dbReference type="SAM" id="MobiDB-lite"/>
    </source>
</evidence>
<accession>W4L4G9</accession>
<dbReference type="InterPro" id="IPR041920">
    <property type="entry name" value="ROS/MUCR_sf"/>
</dbReference>
<keyword evidence="4" id="KW-1185">Reference proteome</keyword>
<dbReference type="GO" id="GO:0006355">
    <property type="term" value="P:regulation of DNA-templated transcription"/>
    <property type="evidence" value="ECO:0007669"/>
    <property type="project" value="InterPro"/>
</dbReference>
<comment type="similarity">
    <text evidence="1">Belongs to the ros/MucR family.</text>
</comment>
<evidence type="ECO:0008006" key="5">
    <source>
        <dbReference type="Google" id="ProtNLM"/>
    </source>
</evidence>
<evidence type="ECO:0000313" key="3">
    <source>
        <dbReference type="EMBL" id="ETW92998.1"/>
    </source>
</evidence>
<dbReference type="EMBL" id="AZHW01001330">
    <property type="protein sequence ID" value="ETW92998.1"/>
    <property type="molecule type" value="Genomic_DNA"/>
</dbReference>
<dbReference type="HOGENOM" id="CLU_106247_3_0_7"/>
<dbReference type="InterPro" id="IPR008807">
    <property type="entry name" value="ROS_MUCR"/>
</dbReference>
<name>W4L4G9_ENTF1</name>
<evidence type="ECO:0000313" key="4">
    <source>
        <dbReference type="Proteomes" id="UP000019141"/>
    </source>
</evidence>
<dbReference type="AlphaFoldDB" id="W4L4G9"/>
<feature type="region of interest" description="Disordered" evidence="2">
    <location>
        <begin position="122"/>
        <end position="148"/>
    </location>
</feature>
<proteinExistence type="inferred from homology"/>
<dbReference type="Gene3D" id="1.10.10.1550">
    <property type="entry name" value="ROS/MUCR transcriptional regulator protein"/>
    <property type="match status" value="1"/>
</dbReference>
<gene>
    <name evidence="3" type="ORF">ETSY1_41150</name>
</gene>
<organism evidence="3 4">
    <name type="scientific">Entotheonella factor</name>
    <dbReference type="NCBI Taxonomy" id="1429438"/>
    <lineage>
        <taxon>Bacteria</taxon>
        <taxon>Pseudomonadati</taxon>
        <taxon>Nitrospinota/Tectimicrobiota group</taxon>
        <taxon>Candidatus Tectimicrobiota</taxon>
        <taxon>Candidatus Entotheonellia</taxon>
        <taxon>Candidatus Entotheonellales</taxon>
        <taxon>Candidatus Entotheonellaceae</taxon>
        <taxon>Candidatus Entotheonella</taxon>
    </lineage>
</organism>
<dbReference type="GO" id="GO:0008270">
    <property type="term" value="F:zinc ion binding"/>
    <property type="evidence" value="ECO:0007669"/>
    <property type="project" value="InterPro"/>
</dbReference>
<evidence type="ECO:0000256" key="1">
    <source>
        <dbReference type="ARBA" id="ARBA00007031"/>
    </source>
</evidence>
<protein>
    <recommendedName>
        <fullName evidence="5">MucR family transcriptional regulator</fullName>
    </recommendedName>
</protein>
<feature type="compositionally biased region" description="Basic and acidic residues" evidence="2">
    <location>
        <begin position="122"/>
        <end position="131"/>
    </location>
</feature>
<comment type="caution">
    <text evidence="3">The sequence shown here is derived from an EMBL/GenBank/DDBJ whole genome shotgun (WGS) entry which is preliminary data.</text>
</comment>
<dbReference type="Proteomes" id="UP000019141">
    <property type="component" value="Unassembled WGS sequence"/>
</dbReference>
<dbReference type="Pfam" id="PF05443">
    <property type="entry name" value="ROS_MUCR"/>
    <property type="match status" value="1"/>
</dbReference>
<reference evidence="3 4" key="1">
    <citation type="journal article" date="2014" name="Nature">
        <title>An environmental bacterial taxon with a large and distinct metabolic repertoire.</title>
        <authorList>
            <person name="Wilson M.C."/>
            <person name="Mori T."/>
            <person name="Ruckert C."/>
            <person name="Uria A.R."/>
            <person name="Helf M.J."/>
            <person name="Takada K."/>
            <person name="Gernert C."/>
            <person name="Steffens U.A."/>
            <person name="Heycke N."/>
            <person name="Schmitt S."/>
            <person name="Rinke C."/>
            <person name="Helfrich E.J."/>
            <person name="Brachmann A.O."/>
            <person name="Gurgui C."/>
            <person name="Wakimoto T."/>
            <person name="Kracht M."/>
            <person name="Crusemann M."/>
            <person name="Hentschel U."/>
            <person name="Abe I."/>
            <person name="Matsunaga S."/>
            <person name="Kalinowski J."/>
            <person name="Takeyama H."/>
            <person name="Piel J."/>
        </authorList>
    </citation>
    <scope>NUCLEOTIDE SEQUENCE [LARGE SCALE GENOMIC DNA]</scope>
    <source>
        <strain evidence="4">TSY1</strain>
    </source>
</reference>